<proteinExistence type="predicted"/>
<sequence length="43" mass="4803">RMSGVVIRAAINCLRLMAGVVGVGRGHKMPPRLTFWVHLLDHH</sequence>
<name>E4Z1L0_OIKDI</name>
<dbReference type="AlphaFoldDB" id="E4Z1L0"/>
<dbReference type="EMBL" id="FN656515">
    <property type="protein sequence ID" value="CBY41588.1"/>
    <property type="molecule type" value="Genomic_DNA"/>
</dbReference>
<accession>E4Z1L0</accession>
<organism evidence="1">
    <name type="scientific">Oikopleura dioica</name>
    <name type="common">Tunicate</name>
    <dbReference type="NCBI Taxonomy" id="34765"/>
    <lineage>
        <taxon>Eukaryota</taxon>
        <taxon>Metazoa</taxon>
        <taxon>Chordata</taxon>
        <taxon>Tunicata</taxon>
        <taxon>Appendicularia</taxon>
        <taxon>Copelata</taxon>
        <taxon>Oikopleuridae</taxon>
        <taxon>Oikopleura</taxon>
    </lineage>
</organism>
<dbReference type="Proteomes" id="UP000011014">
    <property type="component" value="Unassembled WGS sequence"/>
</dbReference>
<feature type="non-terminal residue" evidence="1">
    <location>
        <position position="1"/>
    </location>
</feature>
<protein>
    <submittedName>
        <fullName evidence="1">Uncharacterized protein</fullName>
    </submittedName>
</protein>
<gene>
    <name evidence="1" type="ORF">GSOID_T00023670001</name>
</gene>
<evidence type="ECO:0000313" key="1">
    <source>
        <dbReference type="EMBL" id="CBY41588.1"/>
    </source>
</evidence>
<reference evidence="1" key="1">
    <citation type="journal article" date="2010" name="Science">
        <title>Plasticity of animal genome architecture unmasked by rapid evolution of a pelagic tunicate.</title>
        <authorList>
            <person name="Denoeud F."/>
            <person name="Henriet S."/>
            <person name="Mungpakdee S."/>
            <person name="Aury J.M."/>
            <person name="Da Silva C."/>
            <person name="Brinkmann H."/>
            <person name="Mikhaleva J."/>
            <person name="Olsen L.C."/>
            <person name="Jubin C."/>
            <person name="Canestro C."/>
            <person name="Bouquet J.M."/>
            <person name="Danks G."/>
            <person name="Poulain J."/>
            <person name="Campsteijn C."/>
            <person name="Adamski M."/>
            <person name="Cross I."/>
            <person name="Yadetie F."/>
            <person name="Muffato M."/>
            <person name="Louis A."/>
            <person name="Butcher S."/>
            <person name="Tsagkogeorga G."/>
            <person name="Konrad A."/>
            <person name="Singh S."/>
            <person name="Jensen M.F."/>
            <person name="Cong E.H."/>
            <person name="Eikeseth-Otteraa H."/>
            <person name="Noel B."/>
            <person name="Anthouard V."/>
            <person name="Porcel B.M."/>
            <person name="Kachouri-Lafond R."/>
            <person name="Nishino A."/>
            <person name="Ugolini M."/>
            <person name="Chourrout P."/>
            <person name="Nishida H."/>
            <person name="Aasland R."/>
            <person name="Huzurbazar S."/>
            <person name="Westhof E."/>
            <person name="Delsuc F."/>
            <person name="Lehrach H."/>
            <person name="Reinhardt R."/>
            <person name="Weissenbach J."/>
            <person name="Roy S.W."/>
            <person name="Artiguenave F."/>
            <person name="Postlethwait J.H."/>
            <person name="Manak J.R."/>
            <person name="Thompson E.M."/>
            <person name="Jaillon O."/>
            <person name="Du Pasquier L."/>
            <person name="Boudinot P."/>
            <person name="Liberles D.A."/>
            <person name="Volff J.N."/>
            <person name="Philippe H."/>
            <person name="Lenhard B."/>
            <person name="Roest Crollius H."/>
            <person name="Wincker P."/>
            <person name="Chourrout D."/>
        </authorList>
    </citation>
    <scope>NUCLEOTIDE SEQUENCE [LARGE SCALE GENOMIC DNA]</scope>
</reference>